<dbReference type="EMBL" id="UINC01017704">
    <property type="protein sequence ID" value="SVA73716.1"/>
    <property type="molecule type" value="Genomic_DNA"/>
</dbReference>
<sequence>VWLVIEKNVYGESQSYTVIKNADTVESAMKFKVHLEALNDRKNQTYFLASDVDTVLGNVVKHHNKSVENGSYYENHPEIERPDF</sequence>
<evidence type="ECO:0000313" key="1">
    <source>
        <dbReference type="EMBL" id="SVA73716.1"/>
    </source>
</evidence>
<accession>A0A381Y9D3</accession>
<proteinExistence type="predicted"/>
<organism evidence="1">
    <name type="scientific">marine metagenome</name>
    <dbReference type="NCBI Taxonomy" id="408172"/>
    <lineage>
        <taxon>unclassified sequences</taxon>
        <taxon>metagenomes</taxon>
        <taxon>ecological metagenomes</taxon>
    </lineage>
</organism>
<gene>
    <name evidence="1" type="ORF">METZ01_LOCUS126570</name>
</gene>
<feature type="non-terminal residue" evidence="1">
    <location>
        <position position="1"/>
    </location>
</feature>
<reference evidence="1" key="1">
    <citation type="submission" date="2018-05" db="EMBL/GenBank/DDBJ databases">
        <authorList>
            <person name="Lanie J.A."/>
            <person name="Ng W.-L."/>
            <person name="Kazmierczak K.M."/>
            <person name="Andrzejewski T.M."/>
            <person name="Davidsen T.M."/>
            <person name="Wayne K.J."/>
            <person name="Tettelin H."/>
            <person name="Glass J.I."/>
            <person name="Rusch D."/>
            <person name="Podicherti R."/>
            <person name="Tsui H.-C.T."/>
            <person name="Winkler M.E."/>
        </authorList>
    </citation>
    <scope>NUCLEOTIDE SEQUENCE</scope>
</reference>
<name>A0A381Y9D3_9ZZZZ</name>
<protein>
    <submittedName>
        <fullName evidence="1">Uncharacterized protein</fullName>
    </submittedName>
</protein>
<dbReference type="AlphaFoldDB" id="A0A381Y9D3"/>